<proteinExistence type="predicted"/>
<gene>
    <name evidence="1" type="ORF">EHS24_000225</name>
</gene>
<dbReference type="InterPro" id="IPR013320">
    <property type="entry name" value="ConA-like_dom_sf"/>
</dbReference>
<dbReference type="PANTHER" id="PTHR35332">
    <property type="entry name" value="REGULATION OF ENOLASE PROTEIN 1"/>
    <property type="match status" value="1"/>
</dbReference>
<dbReference type="Gene3D" id="2.60.120.200">
    <property type="match status" value="1"/>
</dbReference>
<dbReference type="EMBL" id="RSCE01000001">
    <property type="protein sequence ID" value="RSH87709.1"/>
    <property type="molecule type" value="Genomic_DNA"/>
</dbReference>
<keyword evidence="2" id="KW-1185">Reference proteome</keyword>
<evidence type="ECO:0008006" key="3">
    <source>
        <dbReference type="Google" id="ProtNLM"/>
    </source>
</evidence>
<dbReference type="Pfam" id="PF07081">
    <property type="entry name" value="DUF1349"/>
    <property type="match status" value="1"/>
</dbReference>
<dbReference type="Proteomes" id="UP000279236">
    <property type="component" value="Unassembled WGS sequence"/>
</dbReference>
<reference evidence="1 2" key="1">
    <citation type="submission" date="2018-11" db="EMBL/GenBank/DDBJ databases">
        <title>Genome sequence of Apiotrichum porosum DSM 27194.</title>
        <authorList>
            <person name="Aliyu H."/>
            <person name="Gorte O."/>
            <person name="Ochsenreither K."/>
        </authorList>
    </citation>
    <scope>NUCLEOTIDE SEQUENCE [LARGE SCALE GENOMIC DNA]</scope>
    <source>
        <strain evidence="1 2">DSM 27194</strain>
    </source>
</reference>
<dbReference type="SUPFAM" id="SSF49899">
    <property type="entry name" value="Concanavalin A-like lectins/glucanases"/>
    <property type="match status" value="1"/>
</dbReference>
<evidence type="ECO:0000313" key="1">
    <source>
        <dbReference type="EMBL" id="RSH87709.1"/>
    </source>
</evidence>
<dbReference type="RefSeq" id="XP_028479917.1">
    <property type="nucleotide sequence ID" value="XM_028616060.1"/>
</dbReference>
<dbReference type="GeneID" id="39584768"/>
<accession>A0A427Y998</accession>
<evidence type="ECO:0000313" key="2">
    <source>
        <dbReference type="Proteomes" id="UP000279236"/>
    </source>
</evidence>
<dbReference type="PANTHER" id="PTHR35332:SF2">
    <property type="entry name" value="REGULATION OF ENOLASE PROTEIN 1"/>
    <property type="match status" value="1"/>
</dbReference>
<sequence length="199" mass="22176">MSTILFNDKRWTSFDPKSKLEGTVSPDGLTLATTSVGGTDWWRSPERSPSNGPTLGFTRSSADSFEVSVIVGIDPQQQLCLFLRVSPTCWVKTGLEFDEDVLWNSVVVVNPYSDWSKVKRGPAEHNRFTIAYTPGLVKVYLGPDMIRQVKWFGPTVDNDASRDHTAGEVFVGIMTCSPKEGGARMSFREFTMRDGVRTK</sequence>
<dbReference type="AlphaFoldDB" id="A0A427Y998"/>
<name>A0A427Y998_9TREE</name>
<organism evidence="1 2">
    <name type="scientific">Apiotrichum porosum</name>
    <dbReference type="NCBI Taxonomy" id="105984"/>
    <lineage>
        <taxon>Eukaryota</taxon>
        <taxon>Fungi</taxon>
        <taxon>Dikarya</taxon>
        <taxon>Basidiomycota</taxon>
        <taxon>Agaricomycotina</taxon>
        <taxon>Tremellomycetes</taxon>
        <taxon>Trichosporonales</taxon>
        <taxon>Trichosporonaceae</taxon>
        <taxon>Apiotrichum</taxon>
    </lineage>
</organism>
<comment type="caution">
    <text evidence="1">The sequence shown here is derived from an EMBL/GenBank/DDBJ whole genome shotgun (WGS) entry which is preliminary data.</text>
</comment>
<protein>
    <recommendedName>
        <fullName evidence="3">NADH:ubiquinone oxidoreductase intermediate-associated protein 30 domain-containing protein</fullName>
    </recommendedName>
</protein>
<dbReference type="OrthoDB" id="42525at2759"/>
<dbReference type="InterPro" id="IPR009784">
    <property type="entry name" value="DUF1349"/>
</dbReference>